<name>A0A3M7M1U2_9PLEO</name>
<dbReference type="EMBL" id="KE747816">
    <property type="protein sequence ID" value="RMZ68436.1"/>
    <property type="molecule type" value="Genomic_DNA"/>
</dbReference>
<proteinExistence type="predicted"/>
<keyword evidence="2" id="KW-1185">Reference proteome</keyword>
<protein>
    <submittedName>
        <fullName evidence="1">Uncharacterized protein</fullName>
    </submittedName>
</protein>
<evidence type="ECO:0000313" key="2">
    <source>
        <dbReference type="Proteomes" id="UP000265663"/>
    </source>
</evidence>
<evidence type="ECO:0000313" key="1">
    <source>
        <dbReference type="EMBL" id="RMZ68436.1"/>
    </source>
</evidence>
<reference evidence="1 2" key="1">
    <citation type="journal article" date="2014" name="PLoS ONE">
        <title>De novo Genome Assembly of the Fungal Plant Pathogen Pyrenophora semeniperda.</title>
        <authorList>
            <person name="Soliai M.M."/>
            <person name="Meyer S.E."/>
            <person name="Udall J.A."/>
            <person name="Elzinga D.E."/>
            <person name="Hermansen R.A."/>
            <person name="Bodily P.M."/>
            <person name="Hart A.A."/>
            <person name="Coleman C.E."/>
        </authorList>
    </citation>
    <scope>NUCLEOTIDE SEQUENCE [LARGE SCALE GENOMIC DNA]</scope>
    <source>
        <strain evidence="1 2">CCB06</strain>
        <tissue evidence="1">Mycelium</tissue>
    </source>
</reference>
<gene>
    <name evidence="1" type="ORF">GMOD_00008138</name>
</gene>
<sequence length="162" mass="18366">MSDQTTLTLPAFSSPGDLKEFNAETAKFWSDKCISYWMTGEITADPNVVSGRTPLQQFFNGTVTAYDQSQQPTAITWDAFPKLVCHRVLSITTLPGLTLYKVTSAFKNVPLRWQVADSQRMFQDEYLEWSVQRDSKTQQIKSVTYTCEGPEVSQPHQVENDV</sequence>
<accession>A0A3M7M1U2</accession>
<dbReference type="OrthoDB" id="10253919at2759"/>
<dbReference type="AlphaFoldDB" id="A0A3M7M1U2"/>
<organism evidence="1 2">
    <name type="scientific">Pyrenophora seminiperda CCB06</name>
    <dbReference type="NCBI Taxonomy" id="1302712"/>
    <lineage>
        <taxon>Eukaryota</taxon>
        <taxon>Fungi</taxon>
        <taxon>Dikarya</taxon>
        <taxon>Ascomycota</taxon>
        <taxon>Pezizomycotina</taxon>
        <taxon>Dothideomycetes</taxon>
        <taxon>Pleosporomycetidae</taxon>
        <taxon>Pleosporales</taxon>
        <taxon>Pleosporineae</taxon>
        <taxon>Pleosporaceae</taxon>
        <taxon>Pyrenophora</taxon>
    </lineage>
</organism>
<dbReference type="Proteomes" id="UP000265663">
    <property type="component" value="Unassembled WGS sequence"/>
</dbReference>